<protein>
    <submittedName>
        <fullName evidence="2">Uncharacterized protein</fullName>
    </submittedName>
</protein>
<dbReference type="RefSeq" id="XP_011779232.1">
    <property type="nucleotide sequence ID" value="XM_011780930.1"/>
</dbReference>
<dbReference type="KEGG" id="tbg:TbgDal_XI830"/>
<dbReference type="GeneID" id="23867862"/>
<proteinExistence type="predicted"/>
<feature type="compositionally biased region" description="Basic and acidic residues" evidence="1">
    <location>
        <begin position="95"/>
        <end position="115"/>
    </location>
</feature>
<evidence type="ECO:0000313" key="2">
    <source>
        <dbReference type="EMBL" id="CBH16968.1"/>
    </source>
</evidence>
<dbReference type="EMBL" id="FN554974">
    <property type="protein sequence ID" value="CBH16968.1"/>
    <property type="molecule type" value="Genomic_DNA"/>
</dbReference>
<organism evidence="2 3">
    <name type="scientific">Trypanosoma brucei gambiense (strain MHOM/CI/86/DAL972)</name>
    <dbReference type="NCBI Taxonomy" id="679716"/>
    <lineage>
        <taxon>Eukaryota</taxon>
        <taxon>Discoba</taxon>
        <taxon>Euglenozoa</taxon>
        <taxon>Kinetoplastea</taxon>
        <taxon>Metakinetoplastina</taxon>
        <taxon>Trypanosomatida</taxon>
        <taxon>Trypanosomatidae</taxon>
        <taxon>Trypanosoma</taxon>
    </lineage>
</organism>
<name>D0A5L7_TRYB9</name>
<feature type="region of interest" description="Disordered" evidence="1">
    <location>
        <begin position="93"/>
        <end position="124"/>
    </location>
</feature>
<evidence type="ECO:0000256" key="1">
    <source>
        <dbReference type="SAM" id="MobiDB-lite"/>
    </source>
</evidence>
<dbReference type="AlphaFoldDB" id="D0A5L7"/>
<gene>
    <name evidence="2" type="ORF">TbgDal_XI830</name>
</gene>
<accession>D0A5L7</accession>
<reference evidence="3" key="1">
    <citation type="journal article" date="2010" name="PLoS Negl. Trop. Dis.">
        <title>The genome sequence of Trypanosoma brucei gambiense, causative agent of chronic human african trypanosomiasis.</title>
        <authorList>
            <person name="Jackson A.P."/>
            <person name="Sanders M."/>
            <person name="Berry A."/>
            <person name="McQuillan J."/>
            <person name="Aslett M.A."/>
            <person name="Quail M.A."/>
            <person name="Chukualim B."/>
            <person name="Capewell P."/>
            <person name="MacLeod A."/>
            <person name="Melville S.E."/>
            <person name="Gibson W."/>
            <person name="Barry J.D."/>
            <person name="Berriman M."/>
            <person name="Hertz-Fowler C."/>
        </authorList>
    </citation>
    <scope>NUCLEOTIDE SEQUENCE [LARGE SCALE GENOMIC DNA]</scope>
    <source>
        <strain evidence="3">MHOM/CI/86/DAL972</strain>
    </source>
</reference>
<dbReference type="Proteomes" id="UP000002316">
    <property type="component" value="Chromosome 11"/>
</dbReference>
<evidence type="ECO:0000313" key="3">
    <source>
        <dbReference type="Proteomes" id="UP000002316"/>
    </source>
</evidence>
<sequence length="151" mass="17252">MKTTHISVITRIHTHPHVGVCVCENELAYALSPEVNERSNVHASWYKKKTYINRKSGCNPTTGELSPPQIDHYTVSLPLFSITKTALWEAIGPQNKREVSQKKKEEGRGKGEETSGGRTNETDQMAIIEGNFWLRKAKEKEHFLERKKTLY</sequence>